<proteinExistence type="predicted"/>
<sequence length="15" mass="1636">METCCGYGYGPARDL</sequence>
<comment type="caution">
    <text evidence="1">The sequence shown here is derived from an EMBL/GenBank/DDBJ whole genome shotgun (WGS) entry which is preliminary data.</text>
</comment>
<organism evidence="1 2">
    <name type="scientific">Chlamydia ibidis</name>
    <dbReference type="NCBI Taxonomy" id="1405396"/>
    <lineage>
        <taxon>Bacteria</taxon>
        <taxon>Pseudomonadati</taxon>
        <taxon>Chlamydiota</taxon>
        <taxon>Chlamydiia</taxon>
        <taxon>Chlamydiales</taxon>
        <taxon>Chlamydiaceae</taxon>
        <taxon>Chlamydia/Chlamydophila group</taxon>
        <taxon>Chlamydia</taxon>
    </lineage>
</organism>
<dbReference type="Proteomes" id="UP000016200">
    <property type="component" value="Unassembled WGS sequence"/>
</dbReference>
<evidence type="ECO:0000313" key="1">
    <source>
        <dbReference type="EMBL" id="EPP35247.1"/>
    </source>
</evidence>
<evidence type="ECO:0000313" key="2">
    <source>
        <dbReference type="Proteomes" id="UP000016200"/>
    </source>
</evidence>
<feature type="non-terminal residue" evidence="1">
    <location>
        <position position="15"/>
    </location>
</feature>
<dbReference type="HOGENOM" id="CLU_3434428_0_0_0"/>
<accession>S7J5F1</accession>
<reference evidence="1 2" key="1">
    <citation type="submission" date="2013-04" db="EMBL/GenBank/DDBJ databases">
        <title>Genome sequence of Chlamydia psittaci 10-1398/11.</title>
        <authorList>
            <person name="Huot-Creasy H."/>
            <person name="McCracken C.L."/>
            <person name="Humphries M."/>
            <person name="Sachse K."/>
            <person name="Laroucau K."/>
            <person name="Bavoil P."/>
            <person name="Myers G.S."/>
        </authorList>
    </citation>
    <scope>NUCLEOTIDE SEQUENCE [LARGE SCALE GENOMIC DNA]</scope>
    <source>
        <strain evidence="1 2">10_1398_11</strain>
    </source>
</reference>
<protein>
    <submittedName>
        <fullName evidence="1">Uncharacterized protein</fullName>
    </submittedName>
</protein>
<gene>
    <name evidence="1" type="ORF">CP10139811_1515A</name>
</gene>
<dbReference type="EMBL" id="ATNB01000076">
    <property type="protein sequence ID" value="EPP35247.1"/>
    <property type="molecule type" value="Genomic_DNA"/>
</dbReference>
<name>S7J5F1_9CHLA</name>